<organism evidence="5">
    <name type="scientific">Amblyomma cajennense</name>
    <name type="common">Cayenne tick</name>
    <name type="synonym">Acarus cajennensis</name>
    <dbReference type="NCBI Taxonomy" id="34607"/>
    <lineage>
        <taxon>Eukaryota</taxon>
        <taxon>Metazoa</taxon>
        <taxon>Ecdysozoa</taxon>
        <taxon>Arthropoda</taxon>
        <taxon>Chelicerata</taxon>
        <taxon>Arachnida</taxon>
        <taxon>Acari</taxon>
        <taxon>Parasitiformes</taxon>
        <taxon>Ixodida</taxon>
        <taxon>Ixodoidea</taxon>
        <taxon>Ixodidae</taxon>
        <taxon>Amblyomminae</taxon>
        <taxon>Amblyomma</taxon>
    </lineage>
</organism>
<evidence type="ECO:0000313" key="5">
    <source>
        <dbReference type="EMBL" id="JAC23725.1"/>
    </source>
</evidence>
<comment type="subcellular location">
    <subcellularLocation>
        <location evidence="1">Secreted</location>
    </subcellularLocation>
</comment>
<accession>A0A023FSS6</accession>
<sequence length="103" mass="11969">MSRVMMKLLLIALTLTAEIVLGEEDEDLRSLEIFEGDCYYRGQKIRDGERSFQQGLCERWECKAKSKELIITGCGLDPKYSSCIPRNQGRETWPHCCRYQNIC</sequence>
<dbReference type="Pfam" id="PF15430">
    <property type="entry name" value="SVWC"/>
    <property type="match status" value="1"/>
</dbReference>
<evidence type="ECO:0000256" key="3">
    <source>
        <dbReference type="SAM" id="SignalP"/>
    </source>
</evidence>
<evidence type="ECO:0000256" key="2">
    <source>
        <dbReference type="ARBA" id="ARBA00022525"/>
    </source>
</evidence>
<dbReference type="GO" id="GO:0005576">
    <property type="term" value="C:extracellular region"/>
    <property type="evidence" value="ECO:0007669"/>
    <property type="project" value="UniProtKB-SubCell"/>
</dbReference>
<dbReference type="SMART" id="SM01318">
    <property type="entry name" value="SVWC"/>
    <property type="match status" value="1"/>
</dbReference>
<dbReference type="EMBL" id="GBBK01000757">
    <property type="protein sequence ID" value="JAC23725.1"/>
    <property type="molecule type" value="mRNA"/>
</dbReference>
<protein>
    <recommendedName>
        <fullName evidence="4">Single domain-containing protein</fullName>
    </recommendedName>
</protein>
<keyword evidence="3" id="KW-0732">Signal</keyword>
<reference evidence="5" key="1">
    <citation type="submission" date="2014-03" db="EMBL/GenBank/DDBJ databases">
        <title>The sialotranscriptome of Amblyomma triste, Amblyomma parvum and Amblyomma cajennense ticks, uncovered by 454-based RNA-seq.</title>
        <authorList>
            <person name="Garcia G.R."/>
            <person name="Gardinassi L.G."/>
            <person name="Ribeiro J.M."/>
            <person name="Anatriello E."/>
            <person name="Ferreira B.R."/>
            <person name="Moreira H.N."/>
            <person name="Mafra C."/>
            <person name="Olegario M.M."/>
            <person name="Szabo P.J."/>
            <person name="Miranda-Santos I.K."/>
            <person name="Maruyama S.R."/>
        </authorList>
    </citation>
    <scope>NUCLEOTIDE SEQUENCE</scope>
    <source>
        <strain evidence="5">Uberlandia</strain>
        <tissue evidence="5">Salivary glands</tissue>
    </source>
</reference>
<feature type="domain" description="Single" evidence="4">
    <location>
        <begin position="38"/>
        <end position="103"/>
    </location>
</feature>
<evidence type="ECO:0000259" key="4">
    <source>
        <dbReference type="SMART" id="SM01318"/>
    </source>
</evidence>
<keyword evidence="2" id="KW-0964">Secreted</keyword>
<evidence type="ECO:0000256" key="1">
    <source>
        <dbReference type="ARBA" id="ARBA00004613"/>
    </source>
</evidence>
<dbReference type="AlphaFoldDB" id="A0A023FSS6"/>
<feature type="signal peptide" evidence="3">
    <location>
        <begin position="1"/>
        <end position="22"/>
    </location>
</feature>
<name>A0A023FSS6_AMBCJ</name>
<dbReference type="InterPro" id="IPR029277">
    <property type="entry name" value="SVWC_dom"/>
</dbReference>
<feature type="chain" id="PRO_5001521277" description="Single domain-containing protein" evidence="3">
    <location>
        <begin position="23"/>
        <end position="103"/>
    </location>
</feature>
<proteinExistence type="evidence at transcript level"/>